<organism evidence="1 2">
    <name type="scientific">Xanthomonas arboricola pv. guizotiae</name>
    <dbReference type="NCBI Taxonomy" id="487867"/>
    <lineage>
        <taxon>Bacteria</taxon>
        <taxon>Pseudomonadati</taxon>
        <taxon>Pseudomonadota</taxon>
        <taxon>Gammaproteobacteria</taxon>
        <taxon>Lysobacterales</taxon>
        <taxon>Lysobacteraceae</taxon>
        <taxon>Xanthomonas</taxon>
    </lineage>
</organism>
<accession>A0A2S7A0R8</accession>
<dbReference type="EMBL" id="MDSL01000021">
    <property type="protein sequence ID" value="PPT99206.1"/>
    <property type="molecule type" value="Genomic_DNA"/>
</dbReference>
<evidence type="ECO:0000313" key="1">
    <source>
        <dbReference type="EMBL" id="PPT99206.1"/>
    </source>
</evidence>
<dbReference type="Proteomes" id="UP000238049">
    <property type="component" value="Unassembled WGS sequence"/>
</dbReference>
<comment type="caution">
    <text evidence="1">The sequence shown here is derived from an EMBL/GenBank/DDBJ whole genome shotgun (WGS) entry which is preliminary data.</text>
</comment>
<gene>
    <name evidence="1" type="ORF">XarbCFBP7409_11520</name>
</gene>
<evidence type="ECO:0008006" key="3">
    <source>
        <dbReference type="Google" id="ProtNLM"/>
    </source>
</evidence>
<proteinExistence type="predicted"/>
<dbReference type="AlphaFoldDB" id="A0A2S7A0R8"/>
<evidence type="ECO:0000313" key="2">
    <source>
        <dbReference type="Proteomes" id="UP000238049"/>
    </source>
</evidence>
<protein>
    <recommendedName>
        <fullName evidence="3">HD domain-containing protein</fullName>
    </recommendedName>
</protein>
<dbReference type="RefSeq" id="WP_104563741.1">
    <property type="nucleotide sequence ID" value="NZ_MDSK01000027.1"/>
</dbReference>
<reference evidence="1 2" key="1">
    <citation type="submission" date="2016-08" db="EMBL/GenBank/DDBJ databases">
        <title>Evolution of the type three secretion system and type three effector repertoires in Xanthomonas.</title>
        <authorList>
            <person name="Merda D."/>
            <person name="Briand M."/>
            <person name="Bosis E."/>
            <person name="Rousseau C."/>
            <person name="Portier P."/>
            <person name="Jacques M.-A."/>
            <person name="Fischer-Le Saux M."/>
        </authorList>
    </citation>
    <scope>NUCLEOTIDE SEQUENCE [LARGE SCALE GENOMIC DNA]</scope>
    <source>
        <strain evidence="1 2">CFBP 7409</strain>
    </source>
</reference>
<sequence length="88" mass="9678">MEIAASLPIAALLHDVLKDSTQQALAHARASKHDVSIAHCLQHIPHQRLSPRFFATCFTAMRTVGRDSQGYRAPHRSVAWTCLAGFDA</sequence>
<name>A0A2S7A0R8_9XANT</name>